<reference evidence="1" key="1">
    <citation type="submission" date="2020-05" db="EMBL/GenBank/DDBJ databases">
        <authorList>
            <person name="Chiriac C."/>
            <person name="Salcher M."/>
            <person name="Ghai R."/>
            <person name="Kavagutti S V."/>
        </authorList>
    </citation>
    <scope>NUCLEOTIDE SEQUENCE</scope>
</reference>
<dbReference type="InterPro" id="IPR027443">
    <property type="entry name" value="IPNS-like_sf"/>
</dbReference>
<dbReference type="EMBL" id="CAEZYY010000055">
    <property type="protein sequence ID" value="CAB4771032.1"/>
    <property type="molecule type" value="Genomic_DNA"/>
</dbReference>
<dbReference type="AlphaFoldDB" id="A0A6J6QN74"/>
<dbReference type="Gene3D" id="2.60.120.330">
    <property type="entry name" value="B-lactam Antibiotic, Isopenicillin N Synthase, Chain"/>
    <property type="match status" value="1"/>
</dbReference>
<evidence type="ECO:0000313" key="1">
    <source>
        <dbReference type="EMBL" id="CAB4712269.1"/>
    </source>
</evidence>
<name>A0A6J6QN74_9ZZZZ</name>
<evidence type="ECO:0000313" key="2">
    <source>
        <dbReference type="EMBL" id="CAB4771032.1"/>
    </source>
</evidence>
<evidence type="ECO:0000313" key="3">
    <source>
        <dbReference type="EMBL" id="CAB5061320.1"/>
    </source>
</evidence>
<proteinExistence type="predicted"/>
<dbReference type="EMBL" id="CAEZXX010000078">
    <property type="protein sequence ID" value="CAB4712269.1"/>
    <property type="molecule type" value="Genomic_DNA"/>
</dbReference>
<sequence length="236" mass="26953">MSFWPTKEHWSVSIPRFTPHPRLAILDDSTSGFLPLADANFVVPAHEWETLEYMDWKSGGDTNFAPIATMDGELDCRGFWSKDQEHPDKDAKFTANADQCPTLRDYVAGTGVNFGRMRIIKLQPQDRETALRSFHRDDNNRFNPDSDGWVVRSWLELTDNPNSYMLLMDSGADGLPDPSTEIRVPLHRGARFVVDTQRLWHVVVHNGDAPRYALITSFESGQPLQRWIDTQLPARV</sequence>
<protein>
    <submittedName>
        <fullName evidence="1">Unannotated protein</fullName>
    </submittedName>
</protein>
<dbReference type="EMBL" id="CAFBQP010000034">
    <property type="protein sequence ID" value="CAB5061320.1"/>
    <property type="molecule type" value="Genomic_DNA"/>
</dbReference>
<gene>
    <name evidence="1" type="ORF">UFOPK2602_01229</name>
    <name evidence="2" type="ORF">UFOPK2806_02428</name>
    <name evidence="3" type="ORF">UFOPK4306_01046</name>
</gene>
<accession>A0A6J6QN74</accession>
<organism evidence="1">
    <name type="scientific">freshwater metagenome</name>
    <dbReference type="NCBI Taxonomy" id="449393"/>
    <lineage>
        <taxon>unclassified sequences</taxon>
        <taxon>metagenomes</taxon>
        <taxon>ecological metagenomes</taxon>
    </lineage>
</organism>